<dbReference type="GO" id="GO:0008843">
    <property type="term" value="F:endochitinase activity"/>
    <property type="evidence" value="ECO:0007669"/>
    <property type="project" value="UniProtKB-EC"/>
</dbReference>
<keyword evidence="5" id="KW-0472">Membrane</keyword>
<evidence type="ECO:0000313" key="8">
    <source>
        <dbReference type="Proteomes" id="UP000507470"/>
    </source>
</evidence>
<name>A0A6J8EPG7_MYTCO</name>
<dbReference type="GO" id="GO:0006032">
    <property type="term" value="P:chitin catabolic process"/>
    <property type="evidence" value="ECO:0007669"/>
    <property type="project" value="UniProtKB-ARBA"/>
</dbReference>
<dbReference type="EMBL" id="CACVKT020009408">
    <property type="protein sequence ID" value="CAC5421853.1"/>
    <property type="molecule type" value="Genomic_DNA"/>
</dbReference>
<gene>
    <name evidence="7" type="ORF">MCOR_53938</name>
</gene>
<dbReference type="InterPro" id="IPR001579">
    <property type="entry name" value="Glyco_hydro_18_chit_AS"/>
</dbReference>
<keyword evidence="1 3" id="KW-0378">Hydrolase</keyword>
<dbReference type="PANTHER" id="PTHR11177:SF317">
    <property type="entry name" value="CHITINASE 12-RELATED"/>
    <property type="match status" value="1"/>
</dbReference>
<evidence type="ECO:0000313" key="7">
    <source>
        <dbReference type="EMBL" id="CAC5421853.1"/>
    </source>
</evidence>
<dbReference type="SUPFAM" id="SSF51445">
    <property type="entry name" value="(Trans)glycosidases"/>
    <property type="match status" value="1"/>
</dbReference>
<evidence type="ECO:0000256" key="5">
    <source>
        <dbReference type="SAM" id="Phobius"/>
    </source>
</evidence>
<evidence type="ECO:0000256" key="1">
    <source>
        <dbReference type="ARBA" id="ARBA00022801"/>
    </source>
</evidence>
<keyword evidence="5" id="KW-0812">Transmembrane</keyword>
<reference evidence="7 8" key="1">
    <citation type="submission" date="2020-06" db="EMBL/GenBank/DDBJ databases">
        <authorList>
            <person name="Li R."/>
            <person name="Bekaert M."/>
        </authorList>
    </citation>
    <scope>NUCLEOTIDE SEQUENCE [LARGE SCALE GENOMIC DNA]</scope>
    <source>
        <strain evidence="8">wild</strain>
    </source>
</reference>
<evidence type="ECO:0000259" key="6">
    <source>
        <dbReference type="PROSITE" id="PS51910"/>
    </source>
</evidence>
<comment type="similarity">
    <text evidence="4">Belongs to the glycosyl hydrolase 18 family.</text>
</comment>
<dbReference type="InterPro" id="IPR050314">
    <property type="entry name" value="Glycosyl_Hydrlase_18"/>
</dbReference>
<dbReference type="Proteomes" id="UP000507470">
    <property type="component" value="Unassembled WGS sequence"/>
</dbReference>
<dbReference type="Pfam" id="PF00704">
    <property type="entry name" value="Glyco_hydro_18"/>
    <property type="match status" value="1"/>
</dbReference>
<dbReference type="GO" id="GO:0005576">
    <property type="term" value="C:extracellular region"/>
    <property type="evidence" value="ECO:0007669"/>
    <property type="project" value="TreeGrafter"/>
</dbReference>
<dbReference type="EC" id="3.2.1.14" evidence="7"/>
<dbReference type="OrthoDB" id="6130020at2759"/>
<proteinExistence type="inferred from homology"/>
<keyword evidence="8" id="KW-1185">Reference proteome</keyword>
<dbReference type="AlphaFoldDB" id="A0A6J8EPG7"/>
<keyword evidence="5" id="KW-1133">Transmembrane helix</keyword>
<feature type="domain" description="GH18" evidence="6">
    <location>
        <begin position="103"/>
        <end position="321"/>
    </location>
</feature>
<accession>A0A6J8EPG7</accession>
<feature type="transmembrane region" description="Helical" evidence="5">
    <location>
        <begin position="83"/>
        <end position="105"/>
    </location>
</feature>
<evidence type="ECO:0000256" key="3">
    <source>
        <dbReference type="RuleBase" id="RU000489"/>
    </source>
</evidence>
<keyword evidence="2 3" id="KW-0326">Glycosidase</keyword>
<organism evidence="7 8">
    <name type="scientific">Mytilus coruscus</name>
    <name type="common">Sea mussel</name>
    <dbReference type="NCBI Taxonomy" id="42192"/>
    <lineage>
        <taxon>Eukaryota</taxon>
        <taxon>Metazoa</taxon>
        <taxon>Spiralia</taxon>
        <taxon>Lophotrochozoa</taxon>
        <taxon>Mollusca</taxon>
        <taxon>Bivalvia</taxon>
        <taxon>Autobranchia</taxon>
        <taxon>Pteriomorphia</taxon>
        <taxon>Mytilida</taxon>
        <taxon>Mytiloidea</taxon>
        <taxon>Mytilidae</taxon>
        <taxon>Mytilinae</taxon>
        <taxon>Mytilus</taxon>
    </lineage>
</organism>
<dbReference type="PANTHER" id="PTHR11177">
    <property type="entry name" value="CHITINASE"/>
    <property type="match status" value="1"/>
</dbReference>
<protein>
    <submittedName>
        <fullName evidence="7">E3.2.1.14</fullName>
        <ecNumber evidence="7">3.2.1.14</ecNumber>
    </submittedName>
</protein>
<dbReference type="GO" id="GO:0008061">
    <property type="term" value="F:chitin binding"/>
    <property type="evidence" value="ECO:0007669"/>
    <property type="project" value="InterPro"/>
</dbReference>
<dbReference type="Gene3D" id="3.20.20.80">
    <property type="entry name" value="Glycosidases"/>
    <property type="match status" value="1"/>
</dbReference>
<dbReference type="PROSITE" id="PS01095">
    <property type="entry name" value="GH18_1"/>
    <property type="match status" value="1"/>
</dbReference>
<dbReference type="PROSITE" id="PS51910">
    <property type="entry name" value="GH18_2"/>
    <property type="match status" value="1"/>
</dbReference>
<sequence length="321" mass="35812">MSNVFNRYAGPPVYNPTSQLVTTLTKGSTTYSSMKVSITDPSTKKPMSKLLTKVPMTYSTLITDSTKSSMSSGLHNSGPINDVLAVLLTISMGTNIVLIFVIFKLKGYEINLLRFSIQKIKPGQYDNLHGPNILPNVGYVYGKVNIQVLGNYKKCATFTNWAQYRPGTGKYMASDVDHIYVLPFLCKHQGGGNNIEPYEWNDINEWANGFDGLDLDWEYPANRGSPPEDKQRFTQLIKTLRTKYGNEVLISGRSRLLLTAAVAAGKTTIESAYEIDKIAQHLDFINLMSYDLFSDYNSVTQHNSPLYESLAPNEAFNVISI</sequence>
<dbReference type="InterPro" id="IPR017853">
    <property type="entry name" value="GH"/>
</dbReference>
<dbReference type="GO" id="GO:0005975">
    <property type="term" value="P:carbohydrate metabolic process"/>
    <property type="evidence" value="ECO:0007669"/>
    <property type="project" value="InterPro"/>
</dbReference>
<dbReference type="InterPro" id="IPR001223">
    <property type="entry name" value="Glyco_hydro18_cat"/>
</dbReference>
<evidence type="ECO:0000256" key="4">
    <source>
        <dbReference type="RuleBase" id="RU004453"/>
    </source>
</evidence>
<dbReference type="InterPro" id="IPR011583">
    <property type="entry name" value="Chitinase_II/V-like_cat"/>
</dbReference>
<dbReference type="SMART" id="SM00636">
    <property type="entry name" value="Glyco_18"/>
    <property type="match status" value="1"/>
</dbReference>
<evidence type="ECO:0000256" key="2">
    <source>
        <dbReference type="ARBA" id="ARBA00023295"/>
    </source>
</evidence>